<proteinExistence type="predicted"/>
<evidence type="ECO:0000313" key="1">
    <source>
        <dbReference type="EMBL" id="GAH79157.1"/>
    </source>
</evidence>
<comment type="caution">
    <text evidence="1">The sequence shown here is derived from an EMBL/GenBank/DDBJ whole genome shotgun (WGS) entry which is preliminary data.</text>
</comment>
<organism evidence="1">
    <name type="scientific">marine sediment metagenome</name>
    <dbReference type="NCBI Taxonomy" id="412755"/>
    <lineage>
        <taxon>unclassified sequences</taxon>
        <taxon>metagenomes</taxon>
        <taxon>ecological metagenomes</taxon>
    </lineage>
</organism>
<dbReference type="EMBL" id="BARU01040582">
    <property type="protein sequence ID" value="GAH79157.1"/>
    <property type="molecule type" value="Genomic_DNA"/>
</dbReference>
<sequence>MATCRARVIAPNLDLNAIGGVTVPGVYPSGIDVLKSDS</sequence>
<name>X1IBU1_9ZZZZ</name>
<protein>
    <submittedName>
        <fullName evidence="1">Uncharacterized protein</fullName>
    </submittedName>
</protein>
<reference evidence="1" key="1">
    <citation type="journal article" date="2014" name="Front. Microbiol.">
        <title>High frequency of phylogenetically diverse reductive dehalogenase-homologous genes in deep subseafloor sedimentary metagenomes.</title>
        <authorList>
            <person name="Kawai M."/>
            <person name="Futagami T."/>
            <person name="Toyoda A."/>
            <person name="Takaki Y."/>
            <person name="Nishi S."/>
            <person name="Hori S."/>
            <person name="Arai W."/>
            <person name="Tsubouchi T."/>
            <person name="Morono Y."/>
            <person name="Uchiyama I."/>
            <person name="Ito T."/>
            <person name="Fujiyama A."/>
            <person name="Inagaki F."/>
            <person name="Takami H."/>
        </authorList>
    </citation>
    <scope>NUCLEOTIDE SEQUENCE</scope>
    <source>
        <strain evidence="1">Expedition CK06-06</strain>
    </source>
</reference>
<feature type="non-terminal residue" evidence="1">
    <location>
        <position position="38"/>
    </location>
</feature>
<gene>
    <name evidence="1" type="ORF">S03H2_62716</name>
</gene>
<dbReference type="AlphaFoldDB" id="X1IBU1"/>
<accession>X1IBU1</accession>